<accession>X1MJC0</accession>
<dbReference type="SUPFAM" id="SSF53474">
    <property type="entry name" value="alpha/beta-Hydrolases"/>
    <property type="match status" value="1"/>
</dbReference>
<name>X1MJC0_9ZZZZ</name>
<reference evidence="3" key="1">
    <citation type="journal article" date="2014" name="Front. Microbiol.">
        <title>High frequency of phylogenetically diverse reductive dehalogenase-homologous genes in deep subseafloor sedimentary metagenomes.</title>
        <authorList>
            <person name="Kawai M."/>
            <person name="Futagami T."/>
            <person name="Toyoda A."/>
            <person name="Takaki Y."/>
            <person name="Nishi S."/>
            <person name="Hori S."/>
            <person name="Arai W."/>
            <person name="Tsubouchi T."/>
            <person name="Morono Y."/>
            <person name="Uchiyama I."/>
            <person name="Ito T."/>
            <person name="Fujiyama A."/>
            <person name="Inagaki F."/>
            <person name="Takami H."/>
        </authorList>
    </citation>
    <scope>NUCLEOTIDE SEQUENCE</scope>
    <source>
        <strain evidence="3">Expedition CK06-06</strain>
    </source>
</reference>
<comment type="caution">
    <text evidence="3">The sequence shown here is derived from an EMBL/GenBank/DDBJ whole genome shotgun (WGS) entry which is preliminary data.</text>
</comment>
<evidence type="ECO:0000259" key="2">
    <source>
        <dbReference type="Pfam" id="PF00561"/>
    </source>
</evidence>
<dbReference type="Pfam" id="PF00561">
    <property type="entry name" value="Abhydrolase_1"/>
    <property type="match status" value="1"/>
</dbReference>
<dbReference type="PANTHER" id="PTHR42977">
    <property type="entry name" value="HYDROLASE-RELATED"/>
    <property type="match status" value="1"/>
</dbReference>
<protein>
    <recommendedName>
        <fullName evidence="2">AB hydrolase-1 domain-containing protein</fullName>
    </recommendedName>
</protein>
<dbReference type="InterPro" id="IPR029058">
    <property type="entry name" value="AB_hydrolase_fold"/>
</dbReference>
<dbReference type="InterPro" id="IPR051340">
    <property type="entry name" value="Haloalkane_dehalogenase"/>
</dbReference>
<dbReference type="GO" id="GO:0004301">
    <property type="term" value="F:epoxide hydrolase activity"/>
    <property type="evidence" value="ECO:0007669"/>
    <property type="project" value="TreeGrafter"/>
</dbReference>
<organism evidence="3">
    <name type="scientific">marine sediment metagenome</name>
    <dbReference type="NCBI Taxonomy" id="412755"/>
    <lineage>
        <taxon>unclassified sequences</taxon>
        <taxon>metagenomes</taxon>
        <taxon>ecological metagenomes</taxon>
    </lineage>
</organism>
<feature type="non-terminal residue" evidence="3">
    <location>
        <position position="163"/>
    </location>
</feature>
<evidence type="ECO:0000313" key="3">
    <source>
        <dbReference type="EMBL" id="GAI14815.1"/>
    </source>
</evidence>
<dbReference type="InterPro" id="IPR000073">
    <property type="entry name" value="AB_hydrolase_1"/>
</dbReference>
<dbReference type="AlphaFoldDB" id="X1MJC0"/>
<sequence length="163" mass="18973">MAVIRTPDERFENLPDFRFVPRYVDVKGLRVHYVDEGNGEVILCLHGEPTWSFLYRKMIPLLSVKHRVIAMDFIGFGRSDKFTEREEYSFQMHRDTLLDFIDTLAIDQITLVTHDWGGLIGLRLASEMPDRFARLVIMNTGLPTGEQQANDSFIMWRQFAESS</sequence>
<dbReference type="PANTHER" id="PTHR42977:SF3">
    <property type="entry name" value="AB HYDROLASE-1 DOMAIN-CONTAINING PROTEIN"/>
    <property type="match status" value="1"/>
</dbReference>
<dbReference type="EMBL" id="BARV01012026">
    <property type="protein sequence ID" value="GAI14815.1"/>
    <property type="molecule type" value="Genomic_DNA"/>
</dbReference>
<proteinExistence type="predicted"/>
<evidence type="ECO:0000256" key="1">
    <source>
        <dbReference type="ARBA" id="ARBA00022801"/>
    </source>
</evidence>
<keyword evidence="1" id="KW-0378">Hydrolase</keyword>
<gene>
    <name evidence="3" type="ORF">S06H3_22479</name>
</gene>
<feature type="domain" description="AB hydrolase-1" evidence="2">
    <location>
        <begin position="41"/>
        <end position="159"/>
    </location>
</feature>
<dbReference type="PRINTS" id="PR00111">
    <property type="entry name" value="ABHYDROLASE"/>
</dbReference>
<dbReference type="Gene3D" id="3.40.50.1820">
    <property type="entry name" value="alpha/beta hydrolase"/>
    <property type="match status" value="1"/>
</dbReference>